<name>A0ACC1TAY3_9APHY</name>
<dbReference type="Proteomes" id="UP001148662">
    <property type="component" value="Unassembled WGS sequence"/>
</dbReference>
<sequence length="420" mass="45221">MLQERHALSGIYQSLYELRKNIEVAIVGGGVCGLTCAVALKRRGVPVQIYEAAAHFGEVGAGLGIGTNATRILDNLEVLDDVLKNSEQGGGSKSIHASWAAFLDALVQHIDKDQVHFNKRCIGVAEVGPKPSKLVITFSDGTHASADVVLGADGLKSAVRGAVLGTDPFSVVSFSNTVCYRGLVPMEVAKAAGVTRSYTERPICYVGEDKHLIVYPLMGGKLINLVAFSANYEAAIGEQSLPRDEPSVMPVLPDQLLDEYKAFGSEVVTLLGCVKQPSKWVINVVYPPLQSYVKGRIALLGDAAHAMLPHLGAGAGQGIEDAEVLSILIGNPQTTLENVEEVLKVYDEIRRPRAQKVWEGSVESGRIASGHGPSGNSVEGLRKDFTGMWDFVWKYDLNTDVQAAVRTLEERCVFVPRSRV</sequence>
<keyword evidence="2" id="KW-1185">Reference proteome</keyword>
<evidence type="ECO:0000313" key="1">
    <source>
        <dbReference type="EMBL" id="KAJ3557016.1"/>
    </source>
</evidence>
<dbReference type="EMBL" id="JANHOG010000191">
    <property type="protein sequence ID" value="KAJ3557016.1"/>
    <property type="molecule type" value="Genomic_DNA"/>
</dbReference>
<protein>
    <submittedName>
        <fullName evidence="1">Uncharacterized protein</fullName>
    </submittedName>
</protein>
<accession>A0ACC1TAY3</accession>
<comment type="caution">
    <text evidence="1">The sequence shown here is derived from an EMBL/GenBank/DDBJ whole genome shotgun (WGS) entry which is preliminary data.</text>
</comment>
<reference evidence="1" key="1">
    <citation type="submission" date="2022-07" db="EMBL/GenBank/DDBJ databases">
        <title>Genome Sequence of Phlebia brevispora.</title>
        <authorList>
            <person name="Buettner E."/>
        </authorList>
    </citation>
    <scope>NUCLEOTIDE SEQUENCE</scope>
    <source>
        <strain evidence="1">MPL23</strain>
    </source>
</reference>
<evidence type="ECO:0000313" key="2">
    <source>
        <dbReference type="Proteomes" id="UP001148662"/>
    </source>
</evidence>
<gene>
    <name evidence="1" type="ORF">NM688_g1701</name>
</gene>
<proteinExistence type="predicted"/>
<organism evidence="1 2">
    <name type="scientific">Phlebia brevispora</name>
    <dbReference type="NCBI Taxonomy" id="194682"/>
    <lineage>
        <taxon>Eukaryota</taxon>
        <taxon>Fungi</taxon>
        <taxon>Dikarya</taxon>
        <taxon>Basidiomycota</taxon>
        <taxon>Agaricomycotina</taxon>
        <taxon>Agaricomycetes</taxon>
        <taxon>Polyporales</taxon>
        <taxon>Meruliaceae</taxon>
        <taxon>Phlebia</taxon>
    </lineage>
</organism>